<evidence type="ECO:0000313" key="2">
    <source>
        <dbReference type="EMBL" id="CAF4937148.1"/>
    </source>
</evidence>
<dbReference type="Proteomes" id="UP000681720">
    <property type="component" value="Unassembled WGS sequence"/>
</dbReference>
<organism evidence="2 3">
    <name type="scientific">Rotaria magnacalcarata</name>
    <dbReference type="NCBI Taxonomy" id="392030"/>
    <lineage>
        <taxon>Eukaryota</taxon>
        <taxon>Metazoa</taxon>
        <taxon>Spiralia</taxon>
        <taxon>Gnathifera</taxon>
        <taxon>Rotifera</taxon>
        <taxon>Eurotatoria</taxon>
        <taxon>Bdelloidea</taxon>
        <taxon>Philodinida</taxon>
        <taxon>Philodinidae</taxon>
        <taxon>Rotaria</taxon>
    </lineage>
</organism>
<reference evidence="2" key="1">
    <citation type="submission" date="2021-02" db="EMBL/GenBank/DDBJ databases">
        <authorList>
            <person name="Nowell W R."/>
        </authorList>
    </citation>
    <scope>NUCLEOTIDE SEQUENCE</scope>
</reference>
<accession>A0A8S3D713</accession>
<name>A0A8S3D713_9BILA</name>
<dbReference type="AlphaFoldDB" id="A0A8S3D713"/>
<gene>
    <name evidence="2" type="ORF">GIL414_LOCUS53627</name>
</gene>
<sequence>HGFGSHTRRSHRTPSKPLGHTHRYVLTATIWHTPPFIHGLVKQGLLTAKFISQHVPL</sequence>
<feature type="non-terminal residue" evidence="2">
    <location>
        <position position="1"/>
    </location>
</feature>
<comment type="caution">
    <text evidence="2">The sequence shown here is derived from an EMBL/GenBank/DDBJ whole genome shotgun (WGS) entry which is preliminary data.</text>
</comment>
<evidence type="ECO:0000256" key="1">
    <source>
        <dbReference type="SAM" id="MobiDB-lite"/>
    </source>
</evidence>
<protein>
    <submittedName>
        <fullName evidence="2">Uncharacterized protein</fullName>
    </submittedName>
</protein>
<feature type="region of interest" description="Disordered" evidence="1">
    <location>
        <begin position="1"/>
        <end position="20"/>
    </location>
</feature>
<evidence type="ECO:0000313" key="3">
    <source>
        <dbReference type="Proteomes" id="UP000681720"/>
    </source>
</evidence>
<proteinExistence type="predicted"/>
<dbReference type="EMBL" id="CAJOBJ010186260">
    <property type="protein sequence ID" value="CAF4937148.1"/>
    <property type="molecule type" value="Genomic_DNA"/>
</dbReference>